<dbReference type="EMBL" id="JAOPGA020001252">
    <property type="protein sequence ID" value="KAL0486611.1"/>
    <property type="molecule type" value="Genomic_DNA"/>
</dbReference>
<evidence type="ECO:0000313" key="2">
    <source>
        <dbReference type="Proteomes" id="UP001431209"/>
    </source>
</evidence>
<reference evidence="1 2" key="1">
    <citation type="submission" date="2024-03" db="EMBL/GenBank/DDBJ databases">
        <title>The Acrasis kona genome and developmental transcriptomes reveal deep origins of eukaryotic multicellular pathways.</title>
        <authorList>
            <person name="Sheikh S."/>
            <person name="Fu C.-J."/>
            <person name="Brown M.W."/>
            <person name="Baldauf S.L."/>
        </authorList>
    </citation>
    <scope>NUCLEOTIDE SEQUENCE [LARGE SCALE GENOMIC DNA]</scope>
    <source>
        <strain evidence="1 2">ATCC MYA-3509</strain>
    </source>
</reference>
<gene>
    <name evidence="1" type="ORF">AKO1_001542</name>
</gene>
<protein>
    <submittedName>
        <fullName evidence="1">Nme8</fullName>
    </submittedName>
</protein>
<name>A0AAW2Z9V0_9EUKA</name>
<accession>A0AAW2Z9V0</accession>
<comment type="caution">
    <text evidence="1">The sequence shown here is derived from an EMBL/GenBank/DDBJ whole genome shotgun (WGS) entry which is preliminary data.</text>
</comment>
<keyword evidence="2" id="KW-1185">Reference proteome</keyword>
<dbReference type="Proteomes" id="UP001431209">
    <property type="component" value="Unassembled WGS sequence"/>
</dbReference>
<dbReference type="AlphaFoldDB" id="A0AAW2Z9V0"/>
<evidence type="ECO:0000313" key="1">
    <source>
        <dbReference type="EMBL" id="KAL0486611.1"/>
    </source>
</evidence>
<proteinExistence type="predicted"/>
<organism evidence="1 2">
    <name type="scientific">Acrasis kona</name>
    <dbReference type="NCBI Taxonomy" id="1008807"/>
    <lineage>
        <taxon>Eukaryota</taxon>
        <taxon>Discoba</taxon>
        <taxon>Heterolobosea</taxon>
        <taxon>Tetramitia</taxon>
        <taxon>Eutetramitia</taxon>
        <taxon>Acrasidae</taxon>
        <taxon>Acrasis</taxon>
    </lineage>
</organism>
<sequence length="117" mass="13855">MSKINVYSKYQDDDTRKDVTLYVDTLQEDERHKHVFIGWENGIVEDRIAVQQVHLTMDAVKGGKFVYIYFPQFVDRITKKSIGFKSKKVLKEKMTREERDYIIEVARGSSMIQMESR</sequence>